<protein>
    <submittedName>
        <fullName evidence="1">Uncharacterized protein</fullName>
    </submittedName>
</protein>
<comment type="caution">
    <text evidence="1">The sequence shown here is derived from an EMBL/GenBank/DDBJ whole genome shotgun (WGS) entry which is preliminary data.</text>
</comment>
<dbReference type="EMBL" id="CAMPGE010001366">
    <property type="protein sequence ID" value="CAI2360146.1"/>
    <property type="molecule type" value="Genomic_DNA"/>
</dbReference>
<evidence type="ECO:0000313" key="1">
    <source>
        <dbReference type="EMBL" id="CAI2360146.1"/>
    </source>
</evidence>
<proteinExistence type="predicted"/>
<keyword evidence="2" id="KW-1185">Reference proteome</keyword>
<sequence>MENKNSKNYVQCELSLEVENNLDPTTYFTLFGSCDSPSLPFDNITEEDLENPLDEILPAKFSPTRNLEKNFKQQEDFCILPQIREMAQYQEGVYQEYLINEDNSTPFNFNLNPKPKVHSPSFKDLIQEKSTKNTTLRLKILLKSSKEKDIKAKRWGKDEDIALFKAFRECEEQGLITLSSICQLKSAAQLKSHQGLQIIKNKLGCRQSSRFIANRLSLKLTDTFSIRETKLLKRLLKNYNYENVKYSEIIGKFSGKTLQGFKNYCDTLCSKKKVKQLTQLNRSD</sequence>
<gene>
    <name evidence="1" type="ORF">ECRASSUSDP1_LOCUS1444</name>
</gene>
<name>A0AAD1U4S2_EUPCR</name>
<evidence type="ECO:0000313" key="2">
    <source>
        <dbReference type="Proteomes" id="UP001295684"/>
    </source>
</evidence>
<dbReference type="AlphaFoldDB" id="A0AAD1U4S2"/>
<accession>A0AAD1U4S2</accession>
<dbReference type="PROSITE" id="PS51257">
    <property type="entry name" value="PROKAR_LIPOPROTEIN"/>
    <property type="match status" value="1"/>
</dbReference>
<reference evidence="1" key="1">
    <citation type="submission" date="2023-07" db="EMBL/GenBank/DDBJ databases">
        <authorList>
            <consortium name="AG Swart"/>
            <person name="Singh M."/>
            <person name="Singh A."/>
            <person name="Seah K."/>
            <person name="Emmerich C."/>
        </authorList>
    </citation>
    <scope>NUCLEOTIDE SEQUENCE</scope>
    <source>
        <strain evidence="1">DP1</strain>
    </source>
</reference>
<organism evidence="1 2">
    <name type="scientific">Euplotes crassus</name>
    <dbReference type="NCBI Taxonomy" id="5936"/>
    <lineage>
        <taxon>Eukaryota</taxon>
        <taxon>Sar</taxon>
        <taxon>Alveolata</taxon>
        <taxon>Ciliophora</taxon>
        <taxon>Intramacronucleata</taxon>
        <taxon>Spirotrichea</taxon>
        <taxon>Hypotrichia</taxon>
        <taxon>Euplotida</taxon>
        <taxon>Euplotidae</taxon>
        <taxon>Moneuplotes</taxon>
    </lineage>
</organism>
<dbReference type="Proteomes" id="UP001295684">
    <property type="component" value="Unassembled WGS sequence"/>
</dbReference>